<feature type="domain" description="Water stress and hypersensitive response" evidence="1">
    <location>
        <begin position="476"/>
        <end position="596"/>
    </location>
</feature>
<dbReference type="Gene3D" id="2.60.40.10">
    <property type="entry name" value="Immunoglobulins"/>
    <property type="match status" value="4"/>
</dbReference>
<name>A0ABD5XWS9_9EURY</name>
<gene>
    <name evidence="2" type="ORF">ACFQMA_04260</name>
</gene>
<dbReference type="SMART" id="SM00769">
    <property type="entry name" value="WHy"/>
    <property type="match status" value="4"/>
</dbReference>
<dbReference type="GeneID" id="78819299"/>
<comment type="caution">
    <text evidence="2">The sequence shown here is derived from an EMBL/GenBank/DDBJ whole genome shotgun (WGS) entry which is preliminary data.</text>
</comment>
<dbReference type="InterPro" id="IPR013783">
    <property type="entry name" value="Ig-like_fold"/>
</dbReference>
<evidence type="ECO:0000259" key="1">
    <source>
        <dbReference type="SMART" id="SM00769"/>
    </source>
</evidence>
<protein>
    <submittedName>
        <fullName evidence="2">LEA type 2 family protein</fullName>
    </submittedName>
</protein>
<dbReference type="InterPro" id="IPR004864">
    <property type="entry name" value="LEA_2"/>
</dbReference>
<dbReference type="Pfam" id="PF03168">
    <property type="entry name" value="LEA_2"/>
    <property type="match status" value="3"/>
</dbReference>
<dbReference type="EMBL" id="JBHTAS010000001">
    <property type="protein sequence ID" value="MFC7139051.1"/>
    <property type="molecule type" value="Genomic_DNA"/>
</dbReference>
<dbReference type="RefSeq" id="WP_274324652.1">
    <property type="nucleotide sequence ID" value="NZ_CP118158.1"/>
</dbReference>
<evidence type="ECO:0000313" key="2">
    <source>
        <dbReference type="EMBL" id="MFC7139051.1"/>
    </source>
</evidence>
<proteinExistence type="predicted"/>
<feature type="domain" description="Water stress and hypersensitive response" evidence="1">
    <location>
        <begin position="39"/>
        <end position="155"/>
    </location>
</feature>
<evidence type="ECO:0000313" key="3">
    <source>
        <dbReference type="Proteomes" id="UP001596432"/>
    </source>
</evidence>
<organism evidence="2 3">
    <name type="scientific">Halosimplex aquaticum</name>
    <dbReference type="NCBI Taxonomy" id="3026162"/>
    <lineage>
        <taxon>Archaea</taxon>
        <taxon>Methanobacteriati</taxon>
        <taxon>Methanobacteriota</taxon>
        <taxon>Stenosarchaea group</taxon>
        <taxon>Halobacteria</taxon>
        <taxon>Halobacteriales</taxon>
        <taxon>Haloarculaceae</taxon>
        <taxon>Halosimplex</taxon>
    </lineage>
</organism>
<keyword evidence="3" id="KW-1185">Reference proteome</keyword>
<sequence length="605" mass="65379">MISRARLRRIAAVSLGIFLVLAVGIAALAGTGVLAKPTVEGVESDWGTVTAETTEIRTTATVTNPNPVGVPGVVDVAYTARLNDVVLARGERTGVGFGPGTNELHLSTAMSNSKIAKWWVTHVNGGEKSKLRVDATVSAPGFSRDVPAQRSAVETDLLGGFAKEGGRTVEFRGEPFLRVGEQRAEWGEANESVTPLSVTSTVENVHDYPVSLDGVEYAVEMNNVTLAADRQLSGVTVEPGETGRLDVRMNLDTARMADWWANHVNDSERSTLSVELYGLVERDGEYKRVPIRIYERSLTLETDVLGGGSTSVTARDAPERDIEFERPRINDTDREWGAVDEETTEILTTVALNNTNDDAAINDLLSIRAAQHTAVNGILVATGRQRTDGLDAGRSEFELTSTMNNSKVPAWWARHVNRGEASTVTTTPEVRADLGFTRFDVPVVDQRSEFETNLLAGMGDGEAETVAVDGREAMVVRPESVRWGQATPETAPIDVNATLENEQPAPVTVTEIRYRVALNDVVLANRTAPGTHTVPPGESESIGFTMALDNQRMDEWWVTHVRRGESSNLTVAVTATVETQAGTETVRLDSLSQNSTVTTDVLGDS</sequence>
<dbReference type="SUPFAM" id="SSF117070">
    <property type="entry name" value="LEA14-like"/>
    <property type="match status" value="3"/>
</dbReference>
<feature type="domain" description="Water stress and hypersensitive response" evidence="1">
    <location>
        <begin position="329"/>
        <end position="449"/>
    </location>
</feature>
<accession>A0ABD5XWS9</accession>
<dbReference type="InterPro" id="IPR013990">
    <property type="entry name" value="WHy-dom"/>
</dbReference>
<dbReference type="AlphaFoldDB" id="A0ABD5XWS9"/>
<dbReference type="Proteomes" id="UP001596432">
    <property type="component" value="Unassembled WGS sequence"/>
</dbReference>
<feature type="domain" description="Water stress and hypersensitive response" evidence="1">
    <location>
        <begin position="179"/>
        <end position="297"/>
    </location>
</feature>
<reference evidence="2 3" key="1">
    <citation type="journal article" date="2019" name="Int. J. Syst. Evol. Microbiol.">
        <title>The Global Catalogue of Microorganisms (GCM) 10K type strain sequencing project: providing services to taxonomists for standard genome sequencing and annotation.</title>
        <authorList>
            <consortium name="The Broad Institute Genomics Platform"/>
            <consortium name="The Broad Institute Genome Sequencing Center for Infectious Disease"/>
            <person name="Wu L."/>
            <person name="Ma J."/>
        </authorList>
    </citation>
    <scope>NUCLEOTIDE SEQUENCE [LARGE SCALE GENOMIC DNA]</scope>
    <source>
        <strain evidence="2 3">XZYJT29</strain>
    </source>
</reference>